<evidence type="ECO:0000256" key="5">
    <source>
        <dbReference type="ARBA" id="ARBA00023134"/>
    </source>
</evidence>
<dbReference type="PRINTS" id="PR00315">
    <property type="entry name" value="ELONGATNFCT"/>
</dbReference>
<proteinExistence type="inferred from homology"/>
<evidence type="ECO:0000313" key="9">
    <source>
        <dbReference type="EMBL" id="KPL08361.1"/>
    </source>
</evidence>
<dbReference type="CDD" id="cd01886">
    <property type="entry name" value="EF-G"/>
    <property type="match status" value="1"/>
</dbReference>
<comment type="subcellular location">
    <subcellularLocation>
        <location evidence="6">Cytoplasm</location>
    </subcellularLocation>
</comment>
<dbReference type="GO" id="GO:0003924">
    <property type="term" value="F:GTPase activity"/>
    <property type="evidence" value="ECO:0007669"/>
    <property type="project" value="InterPro"/>
</dbReference>
<dbReference type="PROSITE" id="PS51722">
    <property type="entry name" value="G_TR_2"/>
    <property type="match status" value="1"/>
</dbReference>
<dbReference type="InterPro" id="IPR014721">
    <property type="entry name" value="Ribsml_uS5_D2-typ_fold_subgr"/>
</dbReference>
<dbReference type="GO" id="GO:0005737">
    <property type="term" value="C:cytoplasm"/>
    <property type="evidence" value="ECO:0007669"/>
    <property type="project" value="UniProtKB-SubCell"/>
</dbReference>
<dbReference type="GO" id="GO:0032790">
    <property type="term" value="P:ribosome disassembly"/>
    <property type="evidence" value="ECO:0007669"/>
    <property type="project" value="TreeGrafter"/>
</dbReference>
<keyword evidence="4 6" id="KW-0648">Protein biosynthesis</keyword>
<dbReference type="SUPFAM" id="SSF50447">
    <property type="entry name" value="Translation proteins"/>
    <property type="match status" value="1"/>
</dbReference>
<dbReference type="GO" id="GO:0005525">
    <property type="term" value="F:GTP binding"/>
    <property type="evidence" value="ECO:0007669"/>
    <property type="project" value="UniProtKB-UniRule"/>
</dbReference>
<dbReference type="Pfam" id="PF00679">
    <property type="entry name" value="EFG_C"/>
    <property type="match status" value="1"/>
</dbReference>
<dbReference type="Gene3D" id="2.40.30.10">
    <property type="entry name" value="Translation factors"/>
    <property type="match status" value="1"/>
</dbReference>
<dbReference type="CDD" id="cd01434">
    <property type="entry name" value="EFG_mtEFG1_IV"/>
    <property type="match status" value="1"/>
</dbReference>
<dbReference type="InterPro" id="IPR000640">
    <property type="entry name" value="EFG_V-like"/>
</dbReference>
<dbReference type="PROSITE" id="PS00301">
    <property type="entry name" value="G_TR_1"/>
    <property type="match status" value="1"/>
</dbReference>
<dbReference type="InterPro" id="IPR047872">
    <property type="entry name" value="EFG_IV"/>
</dbReference>
<evidence type="ECO:0000256" key="2">
    <source>
        <dbReference type="ARBA" id="ARBA00022741"/>
    </source>
</evidence>
<dbReference type="PANTHER" id="PTHR43261">
    <property type="entry name" value="TRANSLATION ELONGATION FACTOR G-RELATED"/>
    <property type="match status" value="1"/>
</dbReference>
<evidence type="ECO:0000259" key="8">
    <source>
        <dbReference type="PROSITE" id="PS51722"/>
    </source>
</evidence>
<dbReference type="Proteomes" id="UP000051035">
    <property type="component" value="Unassembled WGS sequence"/>
</dbReference>
<dbReference type="InterPro" id="IPR053905">
    <property type="entry name" value="EF-G-like_DII"/>
</dbReference>
<feature type="domain" description="Tr-type G" evidence="8">
    <location>
        <begin position="8"/>
        <end position="283"/>
    </location>
</feature>
<name>A0A0S8JF02_UNCT6</name>
<dbReference type="FunFam" id="3.30.70.240:FF:000001">
    <property type="entry name" value="Elongation factor G"/>
    <property type="match status" value="1"/>
</dbReference>
<dbReference type="InterPro" id="IPR004540">
    <property type="entry name" value="Transl_elong_EFG/EF2"/>
</dbReference>
<comment type="function">
    <text evidence="6">Catalyzes the GTP-dependent ribosomal translocation step during translation elongation. During this step, the ribosome changes from the pre-translocational (PRE) to the post-translocational (POST) state as the newly formed A-site-bound peptidyl-tRNA and P-site-bound deacylated tRNA move to the P and E sites, respectively. Catalyzes the coordinated movement of the two tRNA molecules, the mRNA and conformational changes in the ribosome.</text>
</comment>
<dbReference type="Gene3D" id="3.30.70.240">
    <property type="match status" value="1"/>
</dbReference>
<accession>A0A0S8JF02</accession>
<sequence length="693" mass="77117">MKDGQRLRSIRNIGIMAHIDAGKTTTTERILFYTGRVHRIGEVDDGAATMDWMELEKERGITITSAATTCFWRDYRINIIDTPGHVDFTVEVERSLRVLDGAVVIFCAVGGVEPQSETVWRQADRYRIPRVAFINKMDRVGADYDQAVSMMRTRLGAHPVPIQLPIGSEDLFAGIIDLIKMKAVVYDESTQGATFHEEEIPRDLVDRARRDREGLLEAISHYDEGVLERYSAGEKITAQEVRQALRSATIDTKLVPVLCGAAIRNKGVQRLLDAVVDFLPSPTDVPPMIGTNPKTGEIEERKADDREPLAALTFKIQSDPFAGKLAFTRIYSGRLRSGLRVYNTANEDRERITRLLLMHANNREEVESASAGDIVAIVGLRSVRTGHTLCDERHPITLETMQFPEPVMSVAIEPKTKADEDRLSAAMRKLEEEDPTFTVRLDPETGQTIISGMGELHLEVLVDRMLREFTVGANVGRPQVSYKETILEGASGEGRFVRQTGGKGQYGHVFLDLEPRGRGQGFEFVDALRGETIPREFVPSIEQGIRGAMENGVLGGYPVVDVRAILKNGSYHEVDSSEIAFKIAAAMAFEDAARNAHPILLEPLMTVEIVVPEIYVGDVLGDLNGRRGRIMGIAARKDRQVIAAVVPLSEMFGYATTLRSLSQGRAHHTMQFAQYAEMPQVLADRLLTRIQRR</sequence>
<dbReference type="NCBIfam" id="NF009381">
    <property type="entry name" value="PRK12740.1-5"/>
    <property type="match status" value="1"/>
</dbReference>
<dbReference type="InterPro" id="IPR031157">
    <property type="entry name" value="G_TR_CS"/>
</dbReference>
<dbReference type="Gene3D" id="3.30.70.870">
    <property type="entry name" value="Elongation Factor G (Translational Gtpase), domain 3"/>
    <property type="match status" value="1"/>
</dbReference>
<evidence type="ECO:0000313" key="10">
    <source>
        <dbReference type="Proteomes" id="UP000051035"/>
    </source>
</evidence>
<dbReference type="FunFam" id="2.40.30.10:FF:000006">
    <property type="entry name" value="Elongation factor G"/>
    <property type="match status" value="1"/>
</dbReference>
<dbReference type="Pfam" id="PF22042">
    <property type="entry name" value="EF-G_D2"/>
    <property type="match status" value="1"/>
</dbReference>
<dbReference type="NCBIfam" id="NF009379">
    <property type="entry name" value="PRK12740.1-3"/>
    <property type="match status" value="1"/>
</dbReference>
<evidence type="ECO:0000256" key="7">
    <source>
        <dbReference type="NCBIfam" id="TIGR00484"/>
    </source>
</evidence>
<dbReference type="Gene3D" id="3.40.50.300">
    <property type="entry name" value="P-loop containing nucleotide triphosphate hydrolases"/>
    <property type="match status" value="1"/>
</dbReference>
<feature type="binding site" evidence="6">
    <location>
        <begin position="81"/>
        <end position="85"/>
    </location>
    <ligand>
        <name>GTP</name>
        <dbReference type="ChEBI" id="CHEBI:37565"/>
    </ligand>
</feature>
<dbReference type="GO" id="GO:0003746">
    <property type="term" value="F:translation elongation factor activity"/>
    <property type="evidence" value="ECO:0007669"/>
    <property type="project" value="UniProtKB-UniRule"/>
</dbReference>
<dbReference type="InterPro" id="IPR009000">
    <property type="entry name" value="Transl_B-barrel_sf"/>
</dbReference>
<protein>
    <recommendedName>
        <fullName evidence="6 7">Elongation factor G</fullName>
        <shortName evidence="6">EF-G</shortName>
    </recommendedName>
</protein>
<dbReference type="SMART" id="SM00838">
    <property type="entry name" value="EFG_C"/>
    <property type="match status" value="1"/>
</dbReference>
<dbReference type="InterPro" id="IPR035647">
    <property type="entry name" value="EFG_III/V"/>
</dbReference>
<dbReference type="SUPFAM" id="SSF54211">
    <property type="entry name" value="Ribosomal protein S5 domain 2-like"/>
    <property type="match status" value="1"/>
</dbReference>
<keyword evidence="2 6" id="KW-0547">Nucleotide-binding</keyword>
<reference evidence="9 10" key="1">
    <citation type="journal article" date="2015" name="Microbiome">
        <title>Genomic resolution of linkages in carbon, nitrogen, and sulfur cycling among widespread estuary sediment bacteria.</title>
        <authorList>
            <person name="Baker B.J."/>
            <person name="Lazar C.S."/>
            <person name="Teske A.P."/>
            <person name="Dick G.J."/>
        </authorList>
    </citation>
    <scope>NUCLEOTIDE SEQUENCE [LARGE SCALE GENOMIC DNA]</scope>
    <source>
        <strain evidence="9">SM1_40</strain>
    </source>
</reference>
<dbReference type="InterPro" id="IPR020568">
    <property type="entry name" value="Ribosomal_Su5_D2-typ_SF"/>
</dbReference>
<dbReference type="Gene3D" id="3.30.230.10">
    <property type="match status" value="1"/>
</dbReference>
<dbReference type="SUPFAM" id="SSF52540">
    <property type="entry name" value="P-loop containing nucleoside triphosphate hydrolases"/>
    <property type="match status" value="1"/>
</dbReference>
<dbReference type="InterPro" id="IPR005517">
    <property type="entry name" value="Transl_elong_EFG/EF2_IV"/>
</dbReference>
<evidence type="ECO:0000256" key="1">
    <source>
        <dbReference type="ARBA" id="ARBA00005870"/>
    </source>
</evidence>
<evidence type="ECO:0000256" key="4">
    <source>
        <dbReference type="ARBA" id="ARBA00022917"/>
    </source>
</evidence>
<dbReference type="InterPro" id="IPR027417">
    <property type="entry name" value="P-loop_NTPase"/>
</dbReference>
<feature type="binding site" evidence="6">
    <location>
        <begin position="17"/>
        <end position="24"/>
    </location>
    <ligand>
        <name>GTP</name>
        <dbReference type="ChEBI" id="CHEBI:37565"/>
    </ligand>
</feature>
<dbReference type="CDD" id="cd03713">
    <property type="entry name" value="EFG_mtEFG_C"/>
    <property type="match status" value="1"/>
</dbReference>
<dbReference type="SMART" id="SM00889">
    <property type="entry name" value="EFG_IV"/>
    <property type="match status" value="1"/>
</dbReference>
<evidence type="ECO:0000256" key="3">
    <source>
        <dbReference type="ARBA" id="ARBA00022768"/>
    </source>
</evidence>
<dbReference type="FunFam" id="3.30.230.10:FF:000003">
    <property type="entry name" value="Elongation factor G"/>
    <property type="match status" value="1"/>
</dbReference>
<dbReference type="PATRIC" id="fig|1703773.3.peg.250"/>
<dbReference type="HAMAP" id="MF_00054_B">
    <property type="entry name" value="EF_G_EF_2_B"/>
    <property type="match status" value="1"/>
</dbReference>
<dbReference type="InterPro" id="IPR041095">
    <property type="entry name" value="EFG_II"/>
</dbReference>
<dbReference type="SUPFAM" id="SSF54980">
    <property type="entry name" value="EF-G C-terminal domain-like"/>
    <property type="match status" value="2"/>
</dbReference>
<keyword evidence="3 6" id="KW-0251">Elongation factor</keyword>
<comment type="similarity">
    <text evidence="1 6">Belongs to the TRAFAC class translation factor GTPase superfamily. Classic translation factor GTPase family. EF-G/EF-2 subfamily.</text>
</comment>
<dbReference type="Pfam" id="PF14492">
    <property type="entry name" value="EFG_III"/>
    <property type="match status" value="1"/>
</dbReference>
<feature type="binding site" evidence="6">
    <location>
        <begin position="135"/>
        <end position="138"/>
    </location>
    <ligand>
        <name>GTP</name>
        <dbReference type="ChEBI" id="CHEBI:37565"/>
    </ligand>
</feature>
<dbReference type="NCBIfam" id="TIGR00484">
    <property type="entry name" value="EF-G"/>
    <property type="match status" value="1"/>
</dbReference>
<comment type="caution">
    <text evidence="9">The sequence shown here is derived from an EMBL/GenBank/DDBJ whole genome shotgun (WGS) entry which is preliminary data.</text>
</comment>
<dbReference type="Pfam" id="PF03764">
    <property type="entry name" value="EFG_IV"/>
    <property type="match status" value="1"/>
</dbReference>
<dbReference type="NCBIfam" id="TIGR00231">
    <property type="entry name" value="small_GTP"/>
    <property type="match status" value="1"/>
</dbReference>
<dbReference type="InterPro" id="IPR035649">
    <property type="entry name" value="EFG_V"/>
</dbReference>
<dbReference type="FunFam" id="3.30.70.870:FF:000001">
    <property type="entry name" value="Elongation factor G"/>
    <property type="match status" value="1"/>
</dbReference>
<evidence type="ECO:0000256" key="6">
    <source>
        <dbReference type="HAMAP-Rule" id="MF_00054"/>
    </source>
</evidence>
<dbReference type="CDD" id="cd04088">
    <property type="entry name" value="EFG_mtEFG_II"/>
    <property type="match status" value="1"/>
</dbReference>
<keyword evidence="5 6" id="KW-0342">GTP-binding</keyword>
<dbReference type="InterPro" id="IPR009022">
    <property type="entry name" value="EFG_III"/>
</dbReference>
<dbReference type="PANTHER" id="PTHR43261:SF1">
    <property type="entry name" value="RIBOSOME-RELEASING FACTOR 2, MITOCHONDRIAL"/>
    <property type="match status" value="1"/>
</dbReference>
<dbReference type="FunFam" id="3.40.50.300:FF:000029">
    <property type="entry name" value="Elongation factor G"/>
    <property type="match status" value="1"/>
</dbReference>
<organism evidence="9 10">
    <name type="scientific">candidate division TA06 bacterium SM1_40</name>
    <dbReference type="NCBI Taxonomy" id="1703773"/>
    <lineage>
        <taxon>Bacteria</taxon>
        <taxon>Bacteria division TA06</taxon>
    </lineage>
</organism>
<dbReference type="InterPro" id="IPR005225">
    <property type="entry name" value="Small_GTP-bd"/>
</dbReference>
<dbReference type="EMBL" id="LJVA01000108">
    <property type="protein sequence ID" value="KPL08361.1"/>
    <property type="molecule type" value="Genomic_DNA"/>
</dbReference>
<gene>
    <name evidence="6 9" type="primary">fusA</name>
    <name evidence="9" type="ORF">AMJ71_08365</name>
</gene>
<dbReference type="InterPro" id="IPR000795">
    <property type="entry name" value="T_Tr_GTP-bd_dom"/>
</dbReference>
<dbReference type="Pfam" id="PF00009">
    <property type="entry name" value="GTP_EFTU"/>
    <property type="match status" value="1"/>
</dbReference>
<dbReference type="AlphaFoldDB" id="A0A0S8JF02"/>
<keyword evidence="6" id="KW-0963">Cytoplasm</keyword>
<dbReference type="CDD" id="cd16262">
    <property type="entry name" value="EFG_III"/>
    <property type="match status" value="1"/>
</dbReference>